<dbReference type="AlphaFoldDB" id="A0A6H5IZR9"/>
<gene>
    <name evidence="1" type="ORF">TBRA_LOCUS14762</name>
</gene>
<proteinExistence type="predicted"/>
<organism evidence="1 2">
    <name type="scientific">Trichogramma brassicae</name>
    <dbReference type="NCBI Taxonomy" id="86971"/>
    <lineage>
        <taxon>Eukaryota</taxon>
        <taxon>Metazoa</taxon>
        <taxon>Ecdysozoa</taxon>
        <taxon>Arthropoda</taxon>
        <taxon>Hexapoda</taxon>
        <taxon>Insecta</taxon>
        <taxon>Pterygota</taxon>
        <taxon>Neoptera</taxon>
        <taxon>Endopterygota</taxon>
        <taxon>Hymenoptera</taxon>
        <taxon>Apocrita</taxon>
        <taxon>Proctotrupomorpha</taxon>
        <taxon>Chalcidoidea</taxon>
        <taxon>Trichogrammatidae</taxon>
        <taxon>Trichogramma</taxon>
    </lineage>
</organism>
<reference evidence="1 2" key="1">
    <citation type="submission" date="2020-02" db="EMBL/GenBank/DDBJ databases">
        <authorList>
            <person name="Ferguson B K."/>
        </authorList>
    </citation>
    <scope>NUCLEOTIDE SEQUENCE [LARGE SCALE GENOMIC DNA]</scope>
</reference>
<sequence>MTCAQNCDQRSRSQLIQTASTPSPTAQPVHTCCSQPTWDKKFNTIIAQLVGSSSSRRTTPALLYKESLRSVLPPGTHQRGEIKLGPKGDLTITKRTTIIYNNTLKLIQHHTNISIMFEKFRMSVGKLEKDRETKSRRYAVVRYTNQSQLSKSNKITATERQRRPSHLKTQFTLPIRAPAVNQCSHF</sequence>
<keyword evidence="2" id="KW-1185">Reference proteome</keyword>
<evidence type="ECO:0000313" key="1">
    <source>
        <dbReference type="EMBL" id="CAB0043174.1"/>
    </source>
</evidence>
<accession>A0A6H5IZR9</accession>
<protein>
    <submittedName>
        <fullName evidence="1">Uncharacterized protein</fullName>
    </submittedName>
</protein>
<dbReference type="Proteomes" id="UP000479190">
    <property type="component" value="Unassembled WGS sequence"/>
</dbReference>
<dbReference type="EMBL" id="CADCXV010001276">
    <property type="protein sequence ID" value="CAB0043174.1"/>
    <property type="molecule type" value="Genomic_DNA"/>
</dbReference>
<name>A0A6H5IZR9_9HYME</name>
<evidence type="ECO:0000313" key="2">
    <source>
        <dbReference type="Proteomes" id="UP000479190"/>
    </source>
</evidence>